<gene>
    <name evidence="5" type="ORF">DID87_04075</name>
</gene>
<organism evidence="5 6">
    <name type="scientific">Fructilactobacillus sanfranciscensis</name>
    <name type="common">Lactobacillus sanfranciscensis</name>
    <dbReference type="NCBI Taxonomy" id="1625"/>
    <lineage>
        <taxon>Bacteria</taxon>
        <taxon>Bacillati</taxon>
        <taxon>Bacillota</taxon>
        <taxon>Bacilli</taxon>
        <taxon>Lactobacillales</taxon>
        <taxon>Lactobacillaceae</taxon>
        <taxon>Fructilactobacillus</taxon>
    </lineage>
</organism>
<dbReference type="InterPro" id="IPR023365">
    <property type="entry name" value="Sortase_dom-sf"/>
</dbReference>
<dbReference type="GO" id="GO:0006508">
    <property type="term" value="P:proteolysis"/>
    <property type="evidence" value="ECO:0007669"/>
    <property type="project" value="UniProtKB-KW"/>
</dbReference>
<dbReference type="InterPro" id="IPR005754">
    <property type="entry name" value="Sortase"/>
</dbReference>
<evidence type="ECO:0000256" key="2">
    <source>
        <dbReference type="ARBA" id="ARBA00022801"/>
    </source>
</evidence>
<dbReference type="EMBL" id="QFCR01000010">
    <property type="protein sequence ID" value="TNK90386.1"/>
    <property type="molecule type" value="Genomic_DNA"/>
</dbReference>
<keyword evidence="3" id="KW-0788">Thiol protease</keyword>
<keyword evidence="1" id="KW-0645">Protease</keyword>
<comment type="caution">
    <text evidence="5">The sequence shown here is derived from an EMBL/GenBank/DDBJ whole genome shotgun (WGS) entry which is preliminary data.</text>
</comment>
<accession>A0A5C4TIW0</accession>
<dbReference type="AlphaFoldDB" id="A0A5C4TIW0"/>
<reference evidence="5 6" key="1">
    <citation type="submission" date="2018-05" db="EMBL/GenBank/DDBJ databases">
        <title>Lactobacillus sanfranciscensis Ah4 draft denome sequence.</title>
        <authorList>
            <person name="Zhang G."/>
        </authorList>
    </citation>
    <scope>NUCLEOTIDE SEQUENCE [LARGE SCALE GENOMIC DNA]</scope>
    <source>
        <strain evidence="5 6">Ah4</strain>
    </source>
</reference>
<evidence type="ECO:0000313" key="5">
    <source>
        <dbReference type="EMBL" id="TNK90386.1"/>
    </source>
</evidence>
<feature type="active site" description="Acyl-thioester intermediate" evidence="4">
    <location>
        <position position="199"/>
    </location>
</feature>
<keyword evidence="2" id="KW-0378">Hydrolase</keyword>
<dbReference type="CDD" id="cd06165">
    <property type="entry name" value="Sortase_A"/>
    <property type="match status" value="1"/>
</dbReference>
<evidence type="ECO:0000256" key="3">
    <source>
        <dbReference type="ARBA" id="ARBA00022807"/>
    </source>
</evidence>
<dbReference type="RefSeq" id="WP_103429125.1">
    <property type="nucleotide sequence ID" value="NZ_CP118925.1"/>
</dbReference>
<name>A0A5C4TIW0_FRUSA</name>
<dbReference type="GeneID" id="93160427"/>
<dbReference type="SUPFAM" id="SSF63817">
    <property type="entry name" value="Sortase"/>
    <property type="match status" value="1"/>
</dbReference>
<dbReference type="Gene3D" id="2.40.260.10">
    <property type="entry name" value="Sortase"/>
    <property type="match status" value="1"/>
</dbReference>
<dbReference type="Pfam" id="PF04203">
    <property type="entry name" value="Sortase"/>
    <property type="match status" value="1"/>
</dbReference>
<dbReference type="NCBIfam" id="TIGR01076">
    <property type="entry name" value="sortase_fam"/>
    <property type="match status" value="1"/>
</dbReference>
<sequence>MTVKTKKHRIKKVFTYLFLFILLVVGLCLTFNSQIESFWLGMRSEQKVNSLTKSEIKKGKAKSGNYNYKAVSAVSAKSIMESEKASHENAIGKIKYPAVGIDLPIYKGLNSETLFLGAGTMKPNQKMGQGNYALASHHMDDPKRLFSPLTKAKKGQLIEISDLSKTYKYKVTSVKNVNEKDVGVVNDVPGKKQVTLITCTKPIPGITERIVVTGELIK</sequence>
<evidence type="ECO:0000256" key="4">
    <source>
        <dbReference type="PIRSR" id="PIRSR605754-1"/>
    </source>
</evidence>
<dbReference type="InterPro" id="IPR042007">
    <property type="entry name" value="Sortase_A"/>
</dbReference>
<evidence type="ECO:0000256" key="1">
    <source>
        <dbReference type="ARBA" id="ARBA00022670"/>
    </source>
</evidence>
<evidence type="ECO:0000313" key="6">
    <source>
        <dbReference type="Proteomes" id="UP000313312"/>
    </source>
</evidence>
<proteinExistence type="predicted"/>
<protein>
    <submittedName>
        <fullName evidence="5">Class A sortase</fullName>
    </submittedName>
</protein>
<feature type="active site" description="Proton donor/acceptor" evidence="4">
    <location>
        <position position="137"/>
    </location>
</feature>
<dbReference type="Proteomes" id="UP000313312">
    <property type="component" value="Unassembled WGS sequence"/>
</dbReference>
<dbReference type="GO" id="GO:0008234">
    <property type="term" value="F:cysteine-type peptidase activity"/>
    <property type="evidence" value="ECO:0007669"/>
    <property type="project" value="UniProtKB-KW"/>
</dbReference>